<dbReference type="Gene3D" id="1.25.40.700">
    <property type="match status" value="1"/>
</dbReference>
<dbReference type="Gene3D" id="1.20.58.1380">
    <property type="match status" value="1"/>
</dbReference>
<dbReference type="GO" id="GO:0017056">
    <property type="term" value="F:structural constituent of nuclear pore"/>
    <property type="evidence" value="ECO:0007669"/>
    <property type="project" value="InterPro"/>
</dbReference>
<dbReference type="GO" id="GO:0006606">
    <property type="term" value="P:protein import into nucleus"/>
    <property type="evidence" value="ECO:0007669"/>
    <property type="project" value="TreeGrafter"/>
</dbReference>
<dbReference type="Proteomes" id="UP000192247">
    <property type="component" value="Unassembled WGS sequence"/>
</dbReference>
<keyword evidence="5" id="KW-1185">Reference proteome</keyword>
<organism evidence="4 5">
    <name type="scientific">Tropilaelaps mercedesae</name>
    <dbReference type="NCBI Taxonomy" id="418985"/>
    <lineage>
        <taxon>Eukaryota</taxon>
        <taxon>Metazoa</taxon>
        <taxon>Ecdysozoa</taxon>
        <taxon>Arthropoda</taxon>
        <taxon>Chelicerata</taxon>
        <taxon>Arachnida</taxon>
        <taxon>Acari</taxon>
        <taxon>Parasitiformes</taxon>
        <taxon>Mesostigmata</taxon>
        <taxon>Gamasina</taxon>
        <taxon>Dermanyssoidea</taxon>
        <taxon>Laelapidae</taxon>
        <taxon>Tropilaelaps</taxon>
    </lineage>
</organism>
<evidence type="ECO:0000256" key="1">
    <source>
        <dbReference type="ARBA" id="ARBA00004123"/>
    </source>
</evidence>
<dbReference type="AlphaFoldDB" id="A0A1V9XSE0"/>
<comment type="caution">
    <text evidence="4">The sequence shown here is derived from an EMBL/GenBank/DDBJ whole genome shotgun (WGS) entry which is preliminary data.</text>
</comment>
<dbReference type="GO" id="GO:0016973">
    <property type="term" value="P:poly(A)+ mRNA export from nucleus"/>
    <property type="evidence" value="ECO:0007669"/>
    <property type="project" value="TreeGrafter"/>
</dbReference>
<keyword evidence="2" id="KW-0813">Transport</keyword>
<evidence type="ECO:0000256" key="3">
    <source>
        <dbReference type="ARBA" id="ARBA00023242"/>
    </source>
</evidence>
<proteinExistence type="predicted"/>
<dbReference type="GO" id="GO:0000972">
    <property type="term" value="P:transcription-dependent tethering of RNA polymerase II gene DNA at nuclear periphery"/>
    <property type="evidence" value="ECO:0007669"/>
    <property type="project" value="TreeGrafter"/>
</dbReference>
<reference evidence="4 5" key="1">
    <citation type="journal article" date="2017" name="Gigascience">
        <title>Draft genome of the honey bee ectoparasitic mite, Tropilaelaps mercedesae, is shaped by the parasitic life history.</title>
        <authorList>
            <person name="Dong X."/>
            <person name="Armstrong S.D."/>
            <person name="Xia D."/>
            <person name="Makepeace B.L."/>
            <person name="Darby A.C."/>
            <person name="Kadowaki T."/>
        </authorList>
    </citation>
    <scope>NUCLEOTIDE SEQUENCE [LARGE SCALE GENOMIC DNA]</scope>
    <source>
        <strain evidence="4">Wuxi-XJTLU</strain>
    </source>
</reference>
<dbReference type="OrthoDB" id="103454at2759"/>
<sequence length="585" mass="66737">MDDVLFQLSRALLDDPPAGDPRWGRKGGRGKSALIHNQIADKAHAFDILIQFLKVNGVWKKLNGKVTVDGLELATRLALNEHREMLAMAEGLNATYEGIRSAQRILDTAMKRVAAARNEEAPSKSLSSRDLCFVRVSRIDEVLPEIQSYLDELIEDEDANLVEQMINANAVFAGALKGIKPIRDQFLATEPNLLETAEYVPWTARRLRVPVIRQCELSEEHALAHSFTSVDIKRQISTQMVDLTRSVLEDHVLHMKSLEISVPRNVVEAARQRMSGDRQKLIGFFYKSKQLDVATSLAEEFLEFPLLVRICEESNQQSKLFHYMDTFSKDNFSEFVFQYYVDSGKKDKLLAQPSAFNAELSRFLQSHGSLHWMHCVKSGDFLRACQSLKQLARKEQSLLKRKKIQVSLAKMSALACANAEEGEEELDEINAMADLVALQESLSLQILAKNGYSEDRCPVLSSTEMIKLICESNSQREQDYKLALDLVAFVQEEERATLRRDIWARAIIQDKWECYDGAYITDIMRDLLFFQVVELAFLQNYDLNEFMPSIDELLQSELLNDIRDSDSFQYILRAGYEHVMRMTAT</sequence>
<dbReference type="InParanoid" id="A0A1V9XSE0"/>
<dbReference type="PANTHER" id="PTHR13405:SF11">
    <property type="entry name" value="NUCLEAR PORE COMPLEX PROTEIN NUP133"/>
    <property type="match status" value="1"/>
</dbReference>
<comment type="subcellular location">
    <subcellularLocation>
        <location evidence="1">Nucleus</location>
    </subcellularLocation>
</comment>
<dbReference type="GO" id="GO:0031080">
    <property type="term" value="C:nuclear pore outer ring"/>
    <property type="evidence" value="ECO:0007669"/>
    <property type="project" value="TreeGrafter"/>
</dbReference>
<dbReference type="STRING" id="418985.A0A1V9XSE0"/>
<accession>A0A1V9XSE0</accession>
<evidence type="ECO:0000256" key="2">
    <source>
        <dbReference type="ARBA" id="ARBA00022448"/>
    </source>
</evidence>
<gene>
    <name evidence="4" type="ORF">BIW11_03101</name>
</gene>
<evidence type="ECO:0000313" key="4">
    <source>
        <dbReference type="EMBL" id="OQR76312.1"/>
    </source>
</evidence>
<protein>
    <submittedName>
        <fullName evidence="4">Nuclear pore complex protein Nup133-like</fullName>
    </submittedName>
</protein>
<dbReference type="PANTHER" id="PTHR13405">
    <property type="entry name" value="NUCLEAR PORE COMPLEX PROTEIN NUP133"/>
    <property type="match status" value="1"/>
</dbReference>
<keyword evidence="3" id="KW-0539">Nucleus</keyword>
<name>A0A1V9XSE0_9ACAR</name>
<dbReference type="InterPro" id="IPR037624">
    <property type="entry name" value="Nup133-like"/>
</dbReference>
<evidence type="ECO:0000313" key="5">
    <source>
        <dbReference type="Proteomes" id="UP000192247"/>
    </source>
</evidence>
<dbReference type="EMBL" id="MNPL01004970">
    <property type="protein sequence ID" value="OQR76312.1"/>
    <property type="molecule type" value="Genomic_DNA"/>
</dbReference>